<reference evidence="1" key="1">
    <citation type="submission" date="2022-10" db="EMBL/GenBank/DDBJ databases">
        <title>Complete Genome of Trichothecium roseum strain YXFP-22015, a Plant Pathogen Isolated from Citrus.</title>
        <authorList>
            <person name="Wang Y."/>
            <person name="Zhu L."/>
        </authorList>
    </citation>
    <scope>NUCLEOTIDE SEQUENCE</scope>
    <source>
        <strain evidence="1">YXFP-22015</strain>
    </source>
</reference>
<sequence length="900" mass="97139">MPAPKKDNSGGGGAKNGNRGGFRTDAAISNSRNGGERLLQKWMPDANDTFDGSLENSSTGGTWDQFAENERLFGLKTDYDENIYTTAINKNHPQYRERIAAAERKAREIERSTAATSHVAEERVMDYVAGKGQADENEEDKYSGVRRQDFPPLSSGRENRYTPPAKRAPTGQTSVQGAPVDPAIISSQIKAPNKKQQASSPAVESNGVAQAALPKSTEEKSAEATSVAATSAISGVAGQMGTPARTTPSTSRNLSPQVKEGTPSATSTVERDVLKEFKNFASQQRESAQKIRTNKAKADKEVKLTELKKFASTFKLSTPVPTDLVSIIAKDPAKQKEIQAKAIKNAEEVAHTKTVEDKTVRDAQPKPAETSNPKPQADARVPRGPGAGSGNQSGQGSRQHGHRQPYQQQYQQQYRNNNRGGPHIPQSQTGTLSSRLRNLEQQKWSQPPAQDGRAPPTGPANPNDPNFNRRISGVPTHMGPKLNPNTQEFRPSPFAATFNPNNQQSTASSPRSALAVNGAESPAGGQLIRRKTKAVDVNKCRILSHIKTIKPPQGRNWDDNGGLRPSYDTLPTWRQLQDEEKPDSTMHLTYTQLFERQPFGGSSMATPNPSHVVPHIPHQHQLPFHLQQGAHMGPRQSPHMPHMQMHNPQHGPGPHPPYGHDDHRMVHSNSAQSFASPALGQVAMAGYPGMNSPAQMPYNQPVYMGPGGAPQMGYRSFSNNQQYMGPQQGQMGGPMMMGPQFMPGPQGMVGAPQMMYAGHPHFMPPGGPPQGTPGANGYSSPGRPAAPMMAHQGSQQGQPMYGMSPSVQYSQPATGYSQGQSGGPMPNPRGYGNGGPQHYGTTSPHQGNQYGGQQQRNGNNYNKGHNAQQQIPQVNHSSPAATGADQVTQNRASDVPKESK</sequence>
<name>A0ACC0V730_9HYPO</name>
<proteinExistence type="predicted"/>
<dbReference type="EMBL" id="CM047942">
    <property type="protein sequence ID" value="KAI9901731.1"/>
    <property type="molecule type" value="Genomic_DNA"/>
</dbReference>
<protein>
    <submittedName>
        <fullName evidence="1">Uncharacterized protein</fullName>
    </submittedName>
</protein>
<evidence type="ECO:0000313" key="1">
    <source>
        <dbReference type="EMBL" id="KAI9901731.1"/>
    </source>
</evidence>
<comment type="caution">
    <text evidence="1">The sequence shown here is derived from an EMBL/GenBank/DDBJ whole genome shotgun (WGS) entry which is preliminary data.</text>
</comment>
<evidence type="ECO:0000313" key="2">
    <source>
        <dbReference type="Proteomes" id="UP001163324"/>
    </source>
</evidence>
<keyword evidence="2" id="KW-1185">Reference proteome</keyword>
<accession>A0ACC0V730</accession>
<organism evidence="1 2">
    <name type="scientific">Trichothecium roseum</name>
    <dbReference type="NCBI Taxonomy" id="47278"/>
    <lineage>
        <taxon>Eukaryota</taxon>
        <taxon>Fungi</taxon>
        <taxon>Dikarya</taxon>
        <taxon>Ascomycota</taxon>
        <taxon>Pezizomycotina</taxon>
        <taxon>Sordariomycetes</taxon>
        <taxon>Hypocreomycetidae</taxon>
        <taxon>Hypocreales</taxon>
        <taxon>Hypocreales incertae sedis</taxon>
        <taxon>Trichothecium</taxon>
    </lineage>
</organism>
<dbReference type="Proteomes" id="UP001163324">
    <property type="component" value="Chromosome 3"/>
</dbReference>
<gene>
    <name evidence="1" type="ORF">N3K66_003548</name>
</gene>